<comment type="pathway">
    <text evidence="5 15">Amino-acid biosynthesis; L-leucine biosynthesis; L-leucine from 3-methyl-2-oxobutanoate: step 4/4.</text>
</comment>
<keyword evidence="8 15" id="KW-0028">Amino-acid biosynthesis</keyword>
<sequence>MALPEAEHIWFDGKLVAWKDATVHVLTHSLHYGNAVFEGVRAYQTPKGLAIFKLQEHTKRLFESAKACCLEIPYSEEQINEAHVNLLKSNTYNDNVYIRPLVFLGYGKMGVSHIGCPVNTIIAAWQWGAYMGEEALQNGIKVKIASWMKPAPFSMMAKAKASANYFNSQMANYEAQLAGCDEALLLDPQGFVAEGSGECFFIVKDGVIITPANDTSLVSITQKTVIQIAEDLGYKVLRQRITRDEAYTADEAFFTGTAAEVTPISNIDGRVIGTGKRGKVATELQNAYFDVVMGKNPKYEKFLTYIN</sequence>
<dbReference type="GO" id="GO:0005829">
    <property type="term" value="C:cytosol"/>
    <property type="evidence" value="ECO:0007669"/>
    <property type="project" value="TreeGrafter"/>
</dbReference>
<evidence type="ECO:0000256" key="3">
    <source>
        <dbReference type="ARBA" id="ARBA00004824"/>
    </source>
</evidence>
<dbReference type="NCBIfam" id="NF005146">
    <property type="entry name" value="PRK06606.1"/>
    <property type="match status" value="1"/>
</dbReference>
<evidence type="ECO:0000256" key="2">
    <source>
        <dbReference type="ARBA" id="ARBA00003109"/>
    </source>
</evidence>
<evidence type="ECO:0000256" key="6">
    <source>
        <dbReference type="ARBA" id="ARBA00009320"/>
    </source>
</evidence>
<dbReference type="KEGG" id="caj:CIG1485E_0316"/>
<dbReference type="FunFam" id="3.20.10.10:FF:000002">
    <property type="entry name" value="D-alanine aminotransferase"/>
    <property type="match status" value="1"/>
</dbReference>
<evidence type="ECO:0000256" key="10">
    <source>
        <dbReference type="ARBA" id="ARBA00022898"/>
    </source>
</evidence>
<proteinExistence type="inferred from homology"/>
<comment type="similarity">
    <text evidence="6 15">Belongs to the class-IV pyridoxal-phosphate-dependent aminotransferase family.</text>
</comment>
<dbReference type="HOGENOM" id="CLU_020844_3_0_7"/>
<organism evidence="16 17">
    <name type="scientific">Campylobacter iguaniorum</name>
    <dbReference type="NCBI Taxonomy" id="1244531"/>
    <lineage>
        <taxon>Bacteria</taxon>
        <taxon>Pseudomonadati</taxon>
        <taxon>Campylobacterota</taxon>
        <taxon>Epsilonproteobacteria</taxon>
        <taxon>Campylobacterales</taxon>
        <taxon>Campylobacteraceae</taxon>
        <taxon>Campylobacter</taxon>
    </lineage>
</organism>
<dbReference type="eggNOG" id="COG0115">
    <property type="taxonomic scope" value="Bacteria"/>
</dbReference>
<dbReference type="Proteomes" id="UP000028486">
    <property type="component" value="Chromosome"/>
</dbReference>
<dbReference type="EC" id="2.6.1.42" evidence="15"/>
<dbReference type="GO" id="GO:0009097">
    <property type="term" value="P:isoleucine biosynthetic process"/>
    <property type="evidence" value="ECO:0007669"/>
    <property type="project" value="UniProtKB-UniPathway"/>
</dbReference>
<evidence type="ECO:0000256" key="15">
    <source>
        <dbReference type="RuleBase" id="RU364094"/>
    </source>
</evidence>
<keyword evidence="11 15" id="KW-0100">Branched-chain amino acid biosynthesis</keyword>
<evidence type="ECO:0000313" key="17">
    <source>
        <dbReference type="Proteomes" id="UP000028486"/>
    </source>
</evidence>
<evidence type="ECO:0000256" key="4">
    <source>
        <dbReference type="ARBA" id="ARBA00004931"/>
    </source>
</evidence>
<dbReference type="InterPro" id="IPR033939">
    <property type="entry name" value="BCAT_family"/>
</dbReference>
<evidence type="ECO:0000256" key="8">
    <source>
        <dbReference type="ARBA" id="ARBA00022605"/>
    </source>
</evidence>
<name>A0A076F9J3_9BACT</name>
<dbReference type="GO" id="GO:0009099">
    <property type="term" value="P:L-valine biosynthetic process"/>
    <property type="evidence" value="ECO:0007669"/>
    <property type="project" value="UniProtKB-UniPathway"/>
</dbReference>
<dbReference type="STRING" id="1244531.CIG2463D_0321"/>
<dbReference type="GO" id="GO:0009098">
    <property type="term" value="P:L-leucine biosynthetic process"/>
    <property type="evidence" value="ECO:0007669"/>
    <property type="project" value="UniProtKB-UniPathway"/>
</dbReference>
<comment type="cofactor">
    <cofactor evidence="1 15">
        <name>pyridoxal 5'-phosphate</name>
        <dbReference type="ChEBI" id="CHEBI:597326"/>
    </cofactor>
</comment>
<gene>
    <name evidence="15 16" type="primary">ilvE</name>
    <name evidence="16" type="ORF">CIG1485E_0316</name>
</gene>
<dbReference type="RefSeq" id="WP_038452989.1">
    <property type="nucleotide sequence ID" value="NZ_CP009043.1"/>
</dbReference>
<protein>
    <recommendedName>
        <fullName evidence="15">Branched-chain-amino-acid aminotransferase</fullName>
        <shortName evidence="15">BCAT</shortName>
        <ecNumber evidence="15">2.6.1.42</ecNumber>
    </recommendedName>
</protein>
<dbReference type="PANTHER" id="PTHR42743:SF11">
    <property type="entry name" value="AMINODEOXYCHORISMATE LYASE"/>
    <property type="match status" value="1"/>
</dbReference>
<dbReference type="UniPathway" id="UPA00048">
    <property type="reaction ID" value="UER00073"/>
</dbReference>
<comment type="function">
    <text evidence="2 15">Acts on leucine, isoleucine and valine.</text>
</comment>
<comment type="catalytic activity">
    <reaction evidence="13 15">
        <text>L-isoleucine + 2-oxoglutarate = (S)-3-methyl-2-oxopentanoate + L-glutamate</text>
        <dbReference type="Rhea" id="RHEA:24801"/>
        <dbReference type="ChEBI" id="CHEBI:16810"/>
        <dbReference type="ChEBI" id="CHEBI:29985"/>
        <dbReference type="ChEBI" id="CHEBI:35146"/>
        <dbReference type="ChEBI" id="CHEBI:58045"/>
        <dbReference type="EC" id="2.6.1.42"/>
    </reaction>
</comment>
<comment type="pathway">
    <text evidence="4 15">Amino-acid biosynthesis; L-valine biosynthesis; L-valine from pyruvate: step 4/4.</text>
</comment>
<dbReference type="PANTHER" id="PTHR42743">
    <property type="entry name" value="AMINO-ACID AMINOTRANSFERASE"/>
    <property type="match status" value="1"/>
</dbReference>
<comment type="catalytic activity">
    <reaction evidence="12 15">
        <text>L-valine + 2-oxoglutarate = 3-methyl-2-oxobutanoate + L-glutamate</text>
        <dbReference type="Rhea" id="RHEA:24813"/>
        <dbReference type="ChEBI" id="CHEBI:11851"/>
        <dbReference type="ChEBI" id="CHEBI:16810"/>
        <dbReference type="ChEBI" id="CHEBI:29985"/>
        <dbReference type="ChEBI" id="CHEBI:57762"/>
        <dbReference type="EC" id="2.6.1.42"/>
    </reaction>
</comment>
<dbReference type="Gene3D" id="3.30.470.10">
    <property type="match status" value="1"/>
</dbReference>
<reference evidence="17" key="1">
    <citation type="journal article" date="2014" name="Genome Announc.">
        <title>Complete Genome Sequence of Campylobacter iguaniorum Strain 1485ET, Isolated from a Bearded Dragon (Pogona vitticeps).</title>
        <authorList>
            <person name="Gilbert M.J."/>
            <person name="Miller W.G."/>
            <person name="Yee E."/>
            <person name="Kik M."/>
            <person name="Wagenaar J.A."/>
            <person name="Duim B."/>
        </authorList>
    </citation>
    <scope>NUCLEOTIDE SEQUENCE [LARGE SCALE GENOMIC DNA]</scope>
    <source>
        <strain evidence="17">1485E</strain>
    </source>
</reference>
<dbReference type="InterPro" id="IPR005785">
    <property type="entry name" value="B_amino_transI"/>
</dbReference>
<evidence type="ECO:0000256" key="5">
    <source>
        <dbReference type="ARBA" id="ARBA00005072"/>
    </source>
</evidence>
<dbReference type="GO" id="GO:0052656">
    <property type="term" value="F:L-isoleucine-2-oxoglutarate transaminase activity"/>
    <property type="evidence" value="ECO:0007669"/>
    <property type="project" value="RHEA"/>
</dbReference>
<dbReference type="GO" id="GO:0052654">
    <property type="term" value="F:L-leucine-2-oxoglutarate transaminase activity"/>
    <property type="evidence" value="ECO:0007669"/>
    <property type="project" value="RHEA"/>
</dbReference>
<evidence type="ECO:0000256" key="1">
    <source>
        <dbReference type="ARBA" id="ARBA00001933"/>
    </source>
</evidence>
<keyword evidence="9 15" id="KW-0808">Transferase</keyword>
<comment type="pathway">
    <text evidence="3 15">Amino-acid biosynthesis; L-isoleucine biosynthesis; L-isoleucine from 2-oxobutanoate: step 4/4.</text>
</comment>
<dbReference type="Gene3D" id="3.20.10.10">
    <property type="entry name" value="D-amino Acid Aminotransferase, subunit A, domain 2"/>
    <property type="match status" value="1"/>
</dbReference>
<accession>A0A076F9J3</accession>
<dbReference type="EMBL" id="CP009043">
    <property type="protein sequence ID" value="AII14187.1"/>
    <property type="molecule type" value="Genomic_DNA"/>
</dbReference>
<dbReference type="OrthoDB" id="9804984at2"/>
<evidence type="ECO:0000256" key="13">
    <source>
        <dbReference type="ARBA" id="ARBA00048798"/>
    </source>
</evidence>
<dbReference type="UniPathway" id="UPA00049">
    <property type="reaction ID" value="UER00062"/>
</dbReference>
<evidence type="ECO:0000256" key="14">
    <source>
        <dbReference type="ARBA" id="ARBA00049229"/>
    </source>
</evidence>
<keyword evidence="17" id="KW-1185">Reference proteome</keyword>
<keyword evidence="10 15" id="KW-0663">Pyridoxal phosphate</keyword>
<dbReference type="Pfam" id="PF01063">
    <property type="entry name" value="Aminotran_4"/>
    <property type="match status" value="1"/>
</dbReference>
<dbReference type="AlphaFoldDB" id="A0A076F9J3"/>
<evidence type="ECO:0000256" key="12">
    <source>
        <dbReference type="ARBA" id="ARBA00048212"/>
    </source>
</evidence>
<dbReference type="InterPro" id="IPR050571">
    <property type="entry name" value="Class-IV_PLP-Dep_Aminotrnsfr"/>
</dbReference>
<dbReference type="InterPro" id="IPR036038">
    <property type="entry name" value="Aminotransferase-like"/>
</dbReference>
<dbReference type="CDD" id="cd01557">
    <property type="entry name" value="BCAT_beta_family"/>
    <property type="match status" value="1"/>
</dbReference>
<evidence type="ECO:0000256" key="7">
    <source>
        <dbReference type="ARBA" id="ARBA00022576"/>
    </source>
</evidence>
<evidence type="ECO:0000256" key="11">
    <source>
        <dbReference type="ARBA" id="ARBA00023304"/>
    </source>
</evidence>
<evidence type="ECO:0000256" key="9">
    <source>
        <dbReference type="ARBA" id="ARBA00022679"/>
    </source>
</evidence>
<dbReference type="GO" id="GO:0052655">
    <property type="term" value="F:L-valine-2-oxoglutarate transaminase activity"/>
    <property type="evidence" value="ECO:0007669"/>
    <property type="project" value="RHEA"/>
</dbReference>
<evidence type="ECO:0000313" key="16">
    <source>
        <dbReference type="EMBL" id="AII14187.1"/>
    </source>
</evidence>
<dbReference type="InterPro" id="IPR001544">
    <property type="entry name" value="Aminotrans_IV"/>
</dbReference>
<dbReference type="InterPro" id="IPR043132">
    <property type="entry name" value="BCAT-like_C"/>
</dbReference>
<dbReference type="InterPro" id="IPR043131">
    <property type="entry name" value="BCAT-like_N"/>
</dbReference>
<dbReference type="NCBIfam" id="TIGR01122">
    <property type="entry name" value="ilvE_I"/>
    <property type="match status" value="1"/>
</dbReference>
<dbReference type="UniPathway" id="UPA00047">
    <property type="reaction ID" value="UER00058"/>
</dbReference>
<dbReference type="SUPFAM" id="SSF56752">
    <property type="entry name" value="D-aminoacid aminotransferase-like PLP-dependent enzymes"/>
    <property type="match status" value="1"/>
</dbReference>
<comment type="catalytic activity">
    <reaction evidence="14 15">
        <text>L-leucine + 2-oxoglutarate = 4-methyl-2-oxopentanoate + L-glutamate</text>
        <dbReference type="Rhea" id="RHEA:18321"/>
        <dbReference type="ChEBI" id="CHEBI:16810"/>
        <dbReference type="ChEBI" id="CHEBI:17865"/>
        <dbReference type="ChEBI" id="CHEBI:29985"/>
        <dbReference type="ChEBI" id="CHEBI:57427"/>
        <dbReference type="EC" id="2.6.1.42"/>
    </reaction>
</comment>
<keyword evidence="7 15" id="KW-0032">Aminotransferase</keyword>
<dbReference type="GO" id="GO:0006532">
    <property type="term" value="P:aspartate biosynthetic process"/>
    <property type="evidence" value="ECO:0007669"/>
    <property type="project" value="TreeGrafter"/>
</dbReference>